<dbReference type="FunCoup" id="A0A7R8UYN6">
    <property type="interactions" value="373"/>
</dbReference>
<dbReference type="OrthoDB" id="6373236at2759"/>
<dbReference type="AlphaFoldDB" id="A0A7R8UYN6"/>
<dbReference type="PANTHER" id="PTHR10265">
    <property type="entry name" value="CYCLIN-DEPENDENT KINASE INHIBITOR 1"/>
    <property type="match status" value="1"/>
</dbReference>
<evidence type="ECO:0000313" key="9">
    <source>
        <dbReference type="Proteomes" id="UP000594454"/>
    </source>
</evidence>
<dbReference type="GO" id="GO:0004861">
    <property type="term" value="F:cyclin-dependent protein serine/threonine kinase inhibitor activity"/>
    <property type="evidence" value="ECO:0007669"/>
    <property type="project" value="InterPro"/>
</dbReference>
<keyword evidence="4" id="KW-0539">Nucleus</keyword>
<evidence type="ECO:0000313" key="8">
    <source>
        <dbReference type="EMBL" id="CAD7088931.1"/>
    </source>
</evidence>
<keyword evidence="5" id="KW-0131">Cell cycle</keyword>
<dbReference type="OMA" id="FCKMSSS"/>
<dbReference type="Gene3D" id="4.10.365.10">
    <property type="entry name" value="p27"/>
    <property type="match status" value="1"/>
</dbReference>
<proteinExistence type="inferred from homology"/>
<feature type="domain" description="Cyclin-dependent kinase inhibitor" evidence="7">
    <location>
        <begin position="39"/>
        <end position="88"/>
    </location>
</feature>
<comment type="subcellular location">
    <subcellularLocation>
        <location evidence="1">Nucleus</location>
    </subcellularLocation>
</comment>
<dbReference type="EMBL" id="LR899012">
    <property type="protein sequence ID" value="CAD7088931.1"/>
    <property type="molecule type" value="Genomic_DNA"/>
</dbReference>
<evidence type="ECO:0000256" key="2">
    <source>
        <dbReference type="ARBA" id="ARBA00006726"/>
    </source>
</evidence>
<dbReference type="PANTHER" id="PTHR10265:SF45">
    <property type="entry name" value="DACAPO"/>
    <property type="match status" value="1"/>
</dbReference>
<comment type="similarity">
    <text evidence="2">Belongs to the CDI family.</text>
</comment>
<dbReference type="GO" id="GO:0005634">
    <property type="term" value="C:nucleus"/>
    <property type="evidence" value="ECO:0007669"/>
    <property type="project" value="UniProtKB-SubCell"/>
</dbReference>
<sequence length="214" mass="24730">MSARVLNPIMFSELYTIRSPVAIRNALSTRKLNQIKKDLFGPTDSLENKRTFENELDRHHDTACKKWGFDFRSGYPLSNHNQYIWERVSYTEFIPEVYTLSRAAHVREVPEFEPTERDLLMDERAARENSPSATEKLFLQEVVEFKVPLDDRLAIAGTSTSGKRQPKITDYMKERKRLASTPKKSSPVKRLRSNCPLTTQGASFRSDSNRSKMP</sequence>
<dbReference type="InterPro" id="IPR003175">
    <property type="entry name" value="CDI_dom"/>
</dbReference>
<feature type="compositionally biased region" description="Polar residues" evidence="6">
    <location>
        <begin position="195"/>
        <end position="206"/>
    </location>
</feature>
<evidence type="ECO:0000256" key="3">
    <source>
        <dbReference type="ARBA" id="ARBA00023013"/>
    </source>
</evidence>
<reference evidence="8 9" key="1">
    <citation type="submission" date="2020-11" db="EMBL/GenBank/DDBJ databases">
        <authorList>
            <person name="Wallbank WR R."/>
            <person name="Pardo Diaz C."/>
            <person name="Kozak K."/>
            <person name="Martin S."/>
            <person name="Jiggins C."/>
            <person name="Moest M."/>
            <person name="Warren A I."/>
            <person name="Generalovic N T."/>
            <person name="Byers J.R.P. K."/>
            <person name="Montejo-Kovacevich G."/>
            <person name="Yen C E."/>
        </authorList>
    </citation>
    <scope>NUCLEOTIDE SEQUENCE [LARGE SCALE GENOMIC DNA]</scope>
</reference>
<evidence type="ECO:0000256" key="6">
    <source>
        <dbReference type="SAM" id="MobiDB-lite"/>
    </source>
</evidence>
<evidence type="ECO:0000259" key="7">
    <source>
        <dbReference type="Pfam" id="PF02234"/>
    </source>
</evidence>
<evidence type="ECO:0000256" key="5">
    <source>
        <dbReference type="ARBA" id="ARBA00023306"/>
    </source>
</evidence>
<dbReference type="Pfam" id="PF02234">
    <property type="entry name" value="CDI"/>
    <property type="match status" value="1"/>
</dbReference>
<evidence type="ECO:0000256" key="1">
    <source>
        <dbReference type="ARBA" id="ARBA00004123"/>
    </source>
</evidence>
<name>A0A7R8UYN6_HERIL</name>
<protein>
    <recommendedName>
        <fullName evidence="7">Cyclin-dependent kinase inhibitor domain-containing protein</fullName>
    </recommendedName>
</protein>
<dbReference type="InterPro" id="IPR044898">
    <property type="entry name" value="CDI_dom_sf"/>
</dbReference>
<dbReference type="InParanoid" id="A0A7R8UYN6"/>
<keyword evidence="9" id="KW-1185">Reference proteome</keyword>
<keyword evidence="3" id="KW-0649">Protein kinase inhibitor</keyword>
<dbReference type="GO" id="GO:0051726">
    <property type="term" value="P:regulation of cell cycle"/>
    <property type="evidence" value="ECO:0007669"/>
    <property type="project" value="InterPro"/>
</dbReference>
<evidence type="ECO:0000256" key="4">
    <source>
        <dbReference type="ARBA" id="ARBA00023242"/>
    </source>
</evidence>
<accession>A0A7R8UYN6</accession>
<dbReference type="Proteomes" id="UP000594454">
    <property type="component" value="Chromosome 4"/>
</dbReference>
<feature type="region of interest" description="Disordered" evidence="6">
    <location>
        <begin position="157"/>
        <end position="214"/>
    </location>
</feature>
<organism evidence="8 9">
    <name type="scientific">Hermetia illucens</name>
    <name type="common">Black soldier fly</name>
    <dbReference type="NCBI Taxonomy" id="343691"/>
    <lineage>
        <taxon>Eukaryota</taxon>
        <taxon>Metazoa</taxon>
        <taxon>Ecdysozoa</taxon>
        <taxon>Arthropoda</taxon>
        <taxon>Hexapoda</taxon>
        <taxon>Insecta</taxon>
        <taxon>Pterygota</taxon>
        <taxon>Neoptera</taxon>
        <taxon>Endopterygota</taxon>
        <taxon>Diptera</taxon>
        <taxon>Brachycera</taxon>
        <taxon>Stratiomyomorpha</taxon>
        <taxon>Stratiomyidae</taxon>
        <taxon>Hermetiinae</taxon>
        <taxon>Hermetia</taxon>
    </lineage>
</organism>
<gene>
    <name evidence="8" type="ORF">HERILL_LOCUS11517</name>
</gene>